<dbReference type="CDD" id="cd06261">
    <property type="entry name" value="TM_PBP2"/>
    <property type="match status" value="1"/>
</dbReference>
<evidence type="ECO:0000256" key="3">
    <source>
        <dbReference type="ARBA" id="ARBA00022475"/>
    </source>
</evidence>
<dbReference type="EMBL" id="SVNY01000001">
    <property type="protein sequence ID" value="MBE6832093.1"/>
    <property type="molecule type" value="Genomic_DNA"/>
</dbReference>
<dbReference type="FunFam" id="1.10.3720.10:FF:000001">
    <property type="entry name" value="Glycine betaine ABC transporter, permease"/>
    <property type="match status" value="1"/>
</dbReference>
<feature type="transmembrane region" description="Helical" evidence="7">
    <location>
        <begin position="90"/>
        <end position="113"/>
    </location>
</feature>
<keyword evidence="3" id="KW-1003">Cell membrane</keyword>
<evidence type="ECO:0000313" key="9">
    <source>
        <dbReference type="EMBL" id="MBE6832093.1"/>
    </source>
</evidence>
<name>A0A928Q1P7_9FIRM</name>
<keyword evidence="5 7" id="KW-1133">Transmembrane helix</keyword>
<dbReference type="PROSITE" id="PS50928">
    <property type="entry name" value="ABC_TM1"/>
    <property type="match status" value="1"/>
</dbReference>
<evidence type="ECO:0000256" key="2">
    <source>
        <dbReference type="ARBA" id="ARBA00022448"/>
    </source>
</evidence>
<reference evidence="9" key="1">
    <citation type="submission" date="2019-04" db="EMBL/GenBank/DDBJ databases">
        <title>Evolution of Biomass-Degrading Anaerobic Consortia Revealed by Metagenomics.</title>
        <authorList>
            <person name="Peng X."/>
        </authorList>
    </citation>
    <scope>NUCLEOTIDE SEQUENCE</scope>
    <source>
        <strain evidence="9">SIG551</strain>
    </source>
</reference>
<comment type="caution">
    <text evidence="9">The sequence shown here is derived from an EMBL/GenBank/DDBJ whole genome shotgun (WGS) entry which is preliminary data.</text>
</comment>
<dbReference type="GO" id="GO:0015871">
    <property type="term" value="P:choline transport"/>
    <property type="evidence" value="ECO:0007669"/>
    <property type="project" value="TreeGrafter"/>
</dbReference>
<dbReference type="PANTHER" id="PTHR47737">
    <property type="entry name" value="GLYCINE BETAINE/PROLINE BETAINE TRANSPORT SYSTEM PERMEASE PROTEIN PROW"/>
    <property type="match status" value="1"/>
</dbReference>
<feature type="transmembrane region" description="Helical" evidence="7">
    <location>
        <begin position="214"/>
        <end position="237"/>
    </location>
</feature>
<dbReference type="RefSeq" id="WP_020074458.1">
    <property type="nucleotide sequence ID" value="NZ_JBKWRC010000001.1"/>
</dbReference>
<dbReference type="InterPro" id="IPR000515">
    <property type="entry name" value="MetI-like"/>
</dbReference>
<dbReference type="GO" id="GO:0031460">
    <property type="term" value="P:glycine betaine transport"/>
    <property type="evidence" value="ECO:0007669"/>
    <property type="project" value="TreeGrafter"/>
</dbReference>
<evidence type="ECO:0000256" key="4">
    <source>
        <dbReference type="ARBA" id="ARBA00022692"/>
    </source>
</evidence>
<evidence type="ECO:0000256" key="5">
    <source>
        <dbReference type="ARBA" id="ARBA00022989"/>
    </source>
</evidence>
<keyword evidence="2 7" id="KW-0813">Transport</keyword>
<dbReference type="PANTHER" id="PTHR47737:SF1">
    <property type="entry name" value="GLYCINE BETAINE_PROLINE BETAINE TRANSPORT SYSTEM PERMEASE PROTEIN PROW"/>
    <property type="match status" value="1"/>
</dbReference>
<dbReference type="GO" id="GO:0043190">
    <property type="term" value="C:ATP-binding cassette (ABC) transporter complex"/>
    <property type="evidence" value="ECO:0007669"/>
    <property type="project" value="TreeGrafter"/>
</dbReference>
<dbReference type="Pfam" id="PF00528">
    <property type="entry name" value="BPD_transp_1"/>
    <property type="match status" value="1"/>
</dbReference>
<dbReference type="GO" id="GO:0015226">
    <property type="term" value="F:carnitine transmembrane transporter activity"/>
    <property type="evidence" value="ECO:0007669"/>
    <property type="project" value="TreeGrafter"/>
</dbReference>
<dbReference type="InterPro" id="IPR035906">
    <property type="entry name" value="MetI-like_sf"/>
</dbReference>
<protein>
    <submittedName>
        <fullName evidence="9">Proline/glycine betaine ABC transporter permease</fullName>
    </submittedName>
</protein>
<keyword evidence="4 7" id="KW-0812">Transmembrane</keyword>
<feature type="transmembrane region" description="Helical" evidence="7">
    <location>
        <begin position="134"/>
        <end position="161"/>
    </location>
</feature>
<dbReference type="Gene3D" id="1.10.3720.10">
    <property type="entry name" value="MetI-like"/>
    <property type="match status" value="1"/>
</dbReference>
<keyword evidence="6 7" id="KW-0472">Membrane</keyword>
<feature type="transmembrane region" description="Helical" evidence="7">
    <location>
        <begin position="41"/>
        <end position="60"/>
    </location>
</feature>
<organism evidence="9 10">
    <name type="scientific">Faecalispora sporosphaeroides</name>
    <dbReference type="NCBI Taxonomy" id="1549"/>
    <lineage>
        <taxon>Bacteria</taxon>
        <taxon>Bacillati</taxon>
        <taxon>Bacillota</taxon>
        <taxon>Clostridia</taxon>
        <taxon>Eubacteriales</taxon>
        <taxon>Oscillospiraceae</taxon>
        <taxon>Faecalispora</taxon>
    </lineage>
</organism>
<feature type="transmembrane region" description="Helical" evidence="7">
    <location>
        <begin position="67"/>
        <end position="84"/>
    </location>
</feature>
<dbReference type="Proteomes" id="UP000754750">
    <property type="component" value="Unassembled WGS sequence"/>
</dbReference>
<accession>A0A928Q1P7</accession>
<evidence type="ECO:0000256" key="1">
    <source>
        <dbReference type="ARBA" id="ARBA00004141"/>
    </source>
</evidence>
<gene>
    <name evidence="9" type="ORF">E7512_00665</name>
</gene>
<comment type="similarity">
    <text evidence="7">Belongs to the binding-protein-dependent transport system permease family.</text>
</comment>
<feature type="domain" description="ABC transmembrane type-1" evidence="8">
    <location>
        <begin position="87"/>
        <end position="266"/>
    </location>
</feature>
<dbReference type="SUPFAM" id="SSF161098">
    <property type="entry name" value="MetI-like"/>
    <property type="match status" value="1"/>
</dbReference>
<proteinExistence type="inferred from homology"/>
<evidence type="ECO:0000313" key="10">
    <source>
        <dbReference type="Proteomes" id="UP000754750"/>
    </source>
</evidence>
<comment type="subcellular location">
    <subcellularLocation>
        <location evidence="7">Cell membrane</location>
        <topology evidence="7">Multi-pass membrane protein</topology>
    </subcellularLocation>
    <subcellularLocation>
        <location evidence="1">Membrane</location>
        <topology evidence="1">Multi-pass membrane protein</topology>
    </subcellularLocation>
</comment>
<dbReference type="AlphaFoldDB" id="A0A928Q1P7"/>
<dbReference type="GO" id="GO:0005275">
    <property type="term" value="F:amine transmembrane transporter activity"/>
    <property type="evidence" value="ECO:0007669"/>
    <property type="project" value="TreeGrafter"/>
</dbReference>
<evidence type="ECO:0000259" key="8">
    <source>
        <dbReference type="PROSITE" id="PS50928"/>
    </source>
</evidence>
<evidence type="ECO:0000256" key="6">
    <source>
        <dbReference type="ARBA" id="ARBA00023136"/>
    </source>
</evidence>
<sequence length="276" mass="29532">MIRLPIGDYVERGIDWLTVNLAPFFTGIKEGLSGIINGFDFIFNGIPFFIIIALLAVIAWRLAGRGTAVFTALGLLLIVSMNLWKQTMETLALVVTATLIALILGLPLGIWMSRSDKANNAVRPILDFMQTMPAFVYLIPAVYFFDLGEVPGAVATVIFAMPPVVRLTSLGIRQVPVDVVEASKAFGATSGQLLWKVQIPMAMPTILAGLNQTILLSLSMVVISAMIGAGGLGNVVLQGITQMKMGQGFEGGLAVVILAMVIDRITQSLGKARKKG</sequence>
<evidence type="ECO:0000256" key="7">
    <source>
        <dbReference type="RuleBase" id="RU363032"/>
    </source>
</evidence>